<evidence type="ECO:0008006" key="4">
    <source>
        <dbReference type="Google" id="ProtNLM"/>
    </source>
</evidence>
<comment type="caution">
    <text evidence="2">The sequence shown here is derived from an EMBL/GenBank/DDBJ whole genome shotgun (WGS) entry which is preliminary data.</text>
</comment>
<name>A0ABT6XS26_9FLAO</name>
<evidence type="ECO:0000313" key="2">
    <source>
        <dbReference type="EMBL" id="MDI9257894.1"/>
    </source>
</evidence>
<dbReference type="PROSITE" id="PS51257">
    <property type="entry name" value="PROKAR_LIPOPROTEIN"/>
    <property type="match status" value="1"/>
</dbReference>
<dbReference type="RefSeq" id="WP_283239571.1">
    <property type="nucleotide sequence ID" value="NZ_JASGBP010000007.1"/>
</dbReference>
<organism evidence="2 3">
    <name type="scientific">Flavobacterium sedimenticola</name>
    <dbReference type="NCBI Taxonomy" id="3043286"/>
    <lineage>
        <taxon>Bacteria</taxon>
        <taxon>Pseudomonadati</taxon>
        <taxon>Bacteroidota</taxon>
        <taxon>Flavobacteriia</taxon>
        <taxon>Flavobacteriales</taxon>
        <taxon>Flavobacteriaceae</taxon>
        <taxon>Flavobacterium</taxon>
    </lineage>
</organism>
<dbReference type="EMBL" id="JASGBP010000007">
    <property type="protein sequence ID" value="MDI9257894.1"/>
    <property type="molecule type" value="Genomic_DNA"/>
</dbReference>
<evidence type="ECO:0000256" key="1">
    <source>
        <dbReference type="SAM" id="SignalP"/>
    </source>
</evidence>
<keyword evidence="1" id="KW-0732">Signal</keyword>
<feature type="signal peptide" evidence="1">
    <location>
        <begin position="1"/>
        <end position="20"/>
    </location>
</feature>
<proteinExistence type="predicted"/>
<evidence type="ECO:0000313" key="3">
    <source>
        <dbReference type="Proteomes" id="UP001230035"/>
    </source>
</evidence>
<keyword evidence="3" id="KW-1185">Reference proteome</keyword>
<sequence>MKKMPFLKLTLFALTLLLFACSSDNDSNSNTGLGPGKWKLGSYTFTRGVSNQSGTPANDGQLFVIVCSTSGAGNLGEYSGSAITCEFFDRGAGEYTIVDNNTFGELVNPTEKYIYIDCSIGTATTTGSALYGCQSTTKKAIITIENNQYKVTVPEEIQMTKILDVNGGIDGAATTYSFGCNKIY</sequence>
<dbReference type="Proteomes" id="UP001230035">
    <property type="component" value="Unassembled WGS sequence"/>
</dbReference>
<feature type="chain" id="PRO_5046508675" description="Lipocalin-like domain-containing protein" evidence="1">
    <location>
        <begin position="21"/>
        <end position="184"/>
    </location>
</feature>
<accession>A0ABT6XS26</accession>
<protein>
    <recommendedName>
        <fullName evidence="4">Lipocalin-like domain-containing protein</fullName>
    </recommendedName>
</protein>
<gene>
    <name evidence="2" type="ORF">QHT84_10765</name>
</gene>
<reference evidence="2 3" key="1">
    <citation type="submission" date="2023-05" db="EMBL/GenBank/DDBJ databases">
        <title>Flavobacterium sedimenti sp. nov., isolated from the sediment.</title>
        <authorList>
            <person name="Wu N."/>
        </authorList>
    </citation>
    <scope>NUCLEOTIDE SEQUENCE [LARGE SCALE GENOMIC DNA]</scope>
    <source>
        <strain evidence="2 3">YZ-48</strain>
    </source>
</reference>